<name>A0A6J4RHX1_9ACTN</name>
<proteinExistence type="predicted"/>
<evidence type="ECO:0000256" key="1">
    <source>
        <dbReference type="SAM" id="MobiDB-lite"/>
    </source>
</evidence>
<feature type="region of interest" description="Disordered" evidence="1">
    <location>
        <begin position="1"/>
        <end position="35"/>
    </location>
</feature>
<dbReference type="AlphaFoldDB" id="A0A6J4RHX1"/>
<accession>A0A6J4RHX1</accession>
<organism evidence="2">
    <name type="scientific">uncultured Solirubrobacteraceae bacterium</name>
    <dbReference type="NCBI Taxonomy" id="1162706"/>
    <lineage>
        <taxon>Bacteria</taxon>
        <taxon>Bacillati</taxon>
        <taxon>Actinomycetota</taxon>
        <taxon>Thermoleophilia</taxon>
        <taxon>Solirubrobacterales</taxon>
        <taxon>Solirubrobacteraceae</taxon>
        <taxon>environmental samples</taxon>
    </lineage>
</organism>
<feature type="non-terminal residue" evidence="2">
    <location>
        <position position="1"/>
    </location>
</feature>
<protein>
    <submittedName>
        <fullName evidence="2">Uncharacterized protein</fullName>
    </submittedName>
</protein>
<reference evidence="2" key="1">
    <citation type="submission" date="2020-02" db="EMBL/GenBank/DDBJ databases">
        <authorList>
            <person name="Meier V. D."/>
        </authorList>
    </citation>
    <scope>NUCLEOTIDE SEQUENCE</scope>
    <source>
        <strain evidence="2">AVDCRST_MAG85</strain>
    </source>
</reference>
<sequence length="35" mass="3307">CRSAGCAAPPSAGAAPTRPAAPRSTRRGAGGPSSR</sequence>
<evidence type="ECO:0000313" key="2">
    <source>
        <dbReference type="EMBL" id="CAA9473145.1"/>
    </source>
</evidence>
<feature type="non-terminal residue" evidence="2">
    <location>
        <position position="35"/>
    </location>
</feature>
<dbReference type="EMBL" id="CADCVT010000012">
    <property type="protein sequence ID" value="CAA9473145.1"/>
    <property type="molecule type" value="Genomic_DNA"/>
</dbReference>
<gene>
    <name evidence="2" type="ORF">AVDCRST_MAG85-100</name>
</gene>
<feature type="compositionally biased region" description="Low complexity" evidence="1">
    <location>
        <begin position="1"/>
        <end position="23"/>
    </location>
</feature>